<evidence type="ECO:0000313" key="1">
    <source>
        <dbReference type="EMBL" id="TGD80271.1"/>
    </source>
</evidence>
<dbReference type="Proteomes" id="UP000298284">
    <property type="component" value="Unassembled WGS sequence"/>
</dbReference>
<dbReference type="AlphaFoldDB" id="A0A4Z0ML36"/>
<dbReference type="RefSeq" id="WP_135530426.1">
    <property type="nucleotide sequence ID" value="NZ_SRKZ01000003.1"/>
</dbReference>
<accession>A0A4Z0ML36</accession>
<protein>
    <submittedName>
        <fullName evidence="1">DUF4259 domain-containing protein</fullName>
    </submittedName>
</protein>
<dbReference type="EMBL" id="SRKZ01000003">
    <property type="protein sequence ID" value="TGD80271.1"/>
    <property type="molecule type" value="Genomic_DNA"/>
</dbReference>
<dbReference type="InterPro" id="IPR025355">
    <property type="entry name" value="DUF4259"/>
</dbReference>
<organism evidence="1 2">
    <name type="scientific">Hymenobacter wooponensis</name>
    <dbReference type="NCBI Taxonomy" id="1525360"/>
    <lineage>
        <taxon>Bacteria</taxon>
        <taxon>Pseudomonadati</taxon>
        <taxon>Bacteroidota</taxon>
        <taxon>Cytophagia</taxon>
        <taxon>Cytophagales</taxon>
        <taxon>Hymenobacteraceae</taxon>
        <taxon>Hymenobacter</taxon>
    </lineage>
</organism>
<proteinExistence type="predicted"/>
<evidence type="ECO:0000313" key="2">
    <source>
        <dbReference type="Proteomes" id="UP000298284"/>
    </source>
</evidence>
<dbReference type="OrthoDB" id="191350at2"/>
<name>A0A4Z0ML36_9BACT</name>
<keyword evidence="2" id="KW-1185">Reference proteome</keyword>
<dbReference type="Pfam" id="PF14078">
    <property type="entry name" value="DUF4259"/>
    <property type="match status" value="1"/>
</dbReference>
<sequence>MATWGYYNFDNDAAADFSAKFRDTHSLGLLREALADIGATEAVEAQTAQEALAAAEIVAALLGKPGRDLPADLLPITVQLTPEEAPMFQQLAREAVQAVTKQSALLAHWGQGENAQDWQQLQQELLDRL</sequence>
<reference evidence="1 2" key="1">
    <citation type="submission" date="2019-04" db="EMBL/GenBank/DDBJ databases">
        <authorList>
            <person name="Feng G."/>
            <person name="Zhang J."/>
            <person name="Zhu H."/>
        </authorList>
    </citation>
    <scope>NUCLEOTIDE SEQUENCE [LARGE SCALE GENOMIC DNA]</scope>
    <source>
        <strain evidence="1 2">JCM 19491</strain>
    </source>
</reference>
<gene>
    <name evidence="1" type="ORF">EU557_10525</name>
</gene>
<comment type="caution">
    <text evidence="1">The sequence shown here is derived from an EMBL/GenBank/DDBJ whole genome shotgun (WGS) entry which is preliminary data.</text>
</comment>